<name>W8T0X7_PEPAC</name>
<dbReference type="HAMAP" id="MF_01600">
    <property type="entry name" value="UPF0182"/>
    <property type="match status" value="1"/>
</dbReference>
<comment type="similarity">
    <text evidence="5">Belongs to the UPF0182 family.</text>
</comment>
<dbReference type="PATRIC" id="fig|1286171.3.peg.21"/>
<dbReference type="PANTHER" id="PTHR39344">
    <property type="entry name" value="UPF0182 PROTEIN SLL1060"/>
    <property type="match status" value="1"/>
</dbReference>
<evidence type="ECO:0000256" key="1">
    <source>
        <dbReference type="ARBA" id="ARBA00022475"/>
    </source>
</evidence>
<dbReference type="OrthoDB" id="9763654at2"/>
<keyword evidence="1 5" id="KW-1003">Cell membrane</keyword>
<evidence type="ECO:0000256" key="2">
    <source>
        <dbReference type="ARBA" id="ARBA00022692"/>
    </source>
</evidence>
<feature type="transmembrane region" description="Helical" evidence="5">
    <location>
        <begin position="9"/>
        <end position="31"/>
    </location>
</feature>
<dbReference type="GO" id="GO:0005886">
    <property type="term" value="C:plasma membrane"/>
    <property type="evidence" value="ECO:0007669"/>
    <property type="project" value="UniProtKB-SubCell"/>
</dbReference>
<dbReference type="PANTHER" id="PTHR39344:SF1">
    <property type="entry name" value="UPF0182 PROTEIN SLL1060"/>
    <property type="match status" value="1"/>
</dbReference>
<keyword evidence="2 5" id="KW-0812">Transmembrane</keyword>
<proteinExistence type="inferred from homology"/>
<organism evidence="6 7">
    <name type="scientific">Peptoclostridium acidaminophilum DSM 3953</name>
    <dbReference type="NCBI Taxonomy" id="1286171"/>
    <lineage>
        <taxon>Bacteria</taxon>
        <taxon>Bacillati</taxon>
        <taxon>Bacillota</taxon>
        <taxon>Clostridia</taxon>
        <taxon>Peptostreptococcales</taxon>
        <taxon>Peptoclostridiaceae</taxon>
        <taxon>Peptoclostridium</taxon>
    </lineage>
</organism>
<accession>W8T0X7</accession>
<dbReference type="EMBL" id="CP007452">
    <property type="protein sequence ID" value="AHM55389.1"/>
    <property type="molecule type" value="Genomic_DNA"/>
</dbReference>
<feature type="transmembrane region" description="Helical" evidence="5">
    <location>
        <begin position="288"/>
        <end position="306"/>
    </location>
</feature>
<dbReference type="HOGENOM" id="CLU_007733_0_0_9"/>
<keyword evidence="3 5" id="KW-1133">Transmembrane helix</keyword>
<keyword evidence="7" id="KW-1185">Reference proteome</keyword>
<feature type="transmembrane region" description="Helical" evidence="5">
    <location>
        <begin position="51"/>
        <end position="74"/>
    </location>
</feature>
<evidence type="ECO:0000256" key="4">
    <source>
        <dbReference type="ARBA" id="ARBA00023136"/>
    </source>
</evidence>
<protein>
    <recommendedName>
        <fullName evidence="5">UPF0182 protein EAL2_c00250</fullName>
    </recommendedName>
</protein>
<feature type="transmembrane region" description="Helical" evidence="5">
    <location>
        <begin position="155"/>
        <end position="177"/>
    </location>
</feature>
<feature type="transmembrane region" description="Helical" evidence="5">
    <location>
        <begin position="95"/>
        <end position="120"/>
    </location>
</feature>
<reference evidence="6 7" key="1">
    <citation type="journal article" date="2014" name="Genome Announc.">
        <title>Complete Genome Sequence of Amino Acid-Utilizing Eubacterium acidaminophilum al-2 (DSM 3953).</title>
        <authorList>
            <person name="Poehlein A."/>
            <person name="Andreesen J.R."/>
            <person name="Daniel R."/>
        </authorList>
    </citation>
    <scope>NUCLEOTIDE SEQUENCE [LARGE SCALE GENOMIC DNA]</scope>
    <source>
        <strain evidence="6 7">DSM 3953</strain>
    </source>
</reference>
<evidence type="ECO:0000313" key="7">
    <source>
        <dbReference type="Proteomes" id="UP000019591"/>
    </source>
</evidence>
<evidence type="ECO:0000313" key="6">
    <source>
        <dbReference type="EMBL" id="AHM55389.1"/>
    </source>
</evidence>
<gene>
    <name evidence="6" type="ORF">EAL2_c00250</name>
</gene>
<keyword evidence="4 5" id="KW-0472">Membrane</keyword>
<dbReference type="KEGG" id="eac:EAL2_c00250"/>
<dbReference type="GO" id="GO:0005576">
    <property type="term" value="C:extracellular region"/>
    <property type="evidence" value="ECO:0007669"/>
    <property type="project" value="TreeGrafter"/>
</dbReference>
<dbReference type="eggNOG" id="COG1615">
    <property type="taxonomic scope" value="Bacteria"/>
</dbReference>
<feature type="transmembrane region" description="Helical" evidence="5">
    <location>
        <begin position="208"/>
        <end position="231"/>
    </location>
</feature>
<dbReference type="Pfam" id="PF03699">
    <property type="entry name" value="UPF0182"/>
    <property type="match status" value="1"/>
</dbReference>
<dbReference type="Proteomes" id="UP000019591">
    <property type="component" value="Chromosome"/>
</dbReference>
<evidence type="ECO:0000256" key="3">
    <source>
        <dbReference type="ARBA" id="ARBA00022989"/>
    </source>
</evidence>
<dbReference type="AlphaFoldDB" id="W8T0X7"/>
<evidence type="ECO:0000256" key="5">
    <source>
        <dbReference type="HAMAP-Rule" id="MF_01600"/>
    </source>
</evidence>
<dbReference type="RefSeq" id="WP_051489048.1">
    <property type="nucleotide sequence ID" value="NZ_CP007452.1"/>
</dbReference>
<dbReference type="STRING" id="1286171.EAL2_c00250"/>
<feature type="transmembrane region" description="Helical" evidence="5">
    <location>
        <begin position="261"/>
        <end position="281"/>
    </location>
</feature>
<sequence>MNGGIKKTVVAVAVVLAVVIVLSFSNVIGFLADYNWFKEVGYTSVYLRQVFAKLIVGTPIFAVLMAFIFLYLIGIKKSYYSHMNIVPENSHEKKINGIILLFSGAMGFAYSFSLASKFWIEMLRFTNSTSFNIKDPIFSKDVGFYVFKLPLINEIFNSLIGFLVFLLFITVIFYFILVSDEASKGQRTFEKDIDLDVRRFRNIASTPMQLFTLAMNQIVTIAVVFFMIVALRNYLDTFNLLYSSRGAAYGASYTDIKITLWVYRVQMILALVSAGVIVYAYMKKKLKLALVAPVIMIAVALVSAGVENLVQNFIVSPNELAKEREYIKHSIKYTQLAYSLDKIVEKDFAAEQNLDAQKITDNNQTIKNISVNDQGPVKDVFKQIQGIRTYYKFNDIDVDRYTIGNETRQVFIAARELDSESLQSKTWLNEHIKYTHGYGIVMAPVNEVTPSGQPNLFLKNIPPVSSVGGIEVKRPEIYFGEVASGYIVVGTSEKEFDYPKGDTNAFTEYEGKAGINLGFFRRLLYSIDQKSFKLLVSAGIDSNSKIILHRNIADRVNKIAPFMQFDQDPYMVLSDEGRLYWIMDGYTLSDRYPYSEPFDKSRLNYIRNSCKVVVDAYNGDVDFYIVDESDPIVNTYSKIFKGLFKSFDDMPADLRAHVRYPKTYFNIQATMYQDYHMNDAEVFYNKEDRWQIARETFENQEEPVIMEPSYTTFKLPGDEKAEFLLSIPYTPKQKQNMVSLLVVKNDGDSYGEIIDYSFPKNKNILGPYQVESKIENQPEISEKLTQWGTGGSKVIRGHLSTIPIENSILYVEPLYIKSDTQDSIPEVKRIIVAYGDKVVMAETLEKALSQMFGIEGAEQAGAEERQPTEAAGDEISGDLASLAGKAAELYEAAQNALKEGSWADYGRYIEELGGVIEKIKQYEENQ</sequence>
<dbReference type="InterPro" id="IPR005372">
    <property type="entry name" value="UPF0182"/>
</dbReference>
<comment type="subcellular location">
    <subcellularLocation>
        <location evidence="5">Cell membrane</location>
        <topology evidence="5">Multi-pass membrane protein</topology>
    </subcellularLocation>
</comment>